<accession>Q10WQ1</accession>
<dbReference type="HOGENOM" id="CLU_801535_0_0_3"/>
<evidence type="ECO:0000256" key="1">
    <source>
        <dbReference type="SAM" id="Phobius"/>
    </source>
</evidence>
<keyword evidence="1" id="KW-0812">Transmembrane</keyword>
<evidence type="ECO:0008006" key="3">
    <source>
        <dbReference type="Google" id="ProtNLM"/>
    </source>
</evidence>
<organism evidence="2">
    <name type="scientific">Trichodesmium erythraeum (strain IMS101)</name>
    <dbReference type="NCBI Taxonomy" id="203124"/>
    <lineage>
        <taxon>Bacteria</taxon>
        <taxon>Bacillati</taxon>
        <taxon>Cyanobacteriota</taxon>
        <taxon>Cyanophyceae</taxon>
        <taxon>Oscillatoriophycideae</taxon>
        <taxon>Oscillatoriales</taxon>
        <taxon>Microcoleaceae</taxon>
        <taxon>Trichodesmium</taxon>
    </lineage>
</organism>
<feature type="transmembrane region" description="Helical" evidence="1">
    <location>
        <begin position="115"/>
        <end position="132"/>
    </location>
</feature>
<protein>
    <recommendedName>
        <fullName evidence="3">Na+/Ca+ antiporter, CaCA family</fullName>
    </recommendedName>
</protein>
<name>Q10WQ1_TRIEI</name>
<feature type="transmembrane region" description="Helical" evidence="1">
    <location>
        <begin position="192"/>
        <end position="212"/>
    </location>
</feature>
<sequence>MFAYLTNSHFLIFNLISEVMNTWIIQLHNSTNETTFVTITALITVVFCFGLIPTATDIMVNSAAGLAGKYLDKDKRTIVINSSTNNPELFLMLLSLILRRLGGIATPLGSNLANIYLMFIVAPIIVISKWILMGKISAIKNFIEIFNKEKMLFLWHLFMSLLMFTFATTAYWCITGKSQFAPLPEGISTRTWPWVVFGGLVCLIGVLIFLFYEKQFQKERPELFDDISTDDYTASWLQFILGTALLILLSYILNTFFIAWTEIYDDLLSRLFGDAVFAALHYFLGSLISSLPETIVAVKNYERLTSPDLNTAMASASQSNMTNLGIGFFGSVLASLLLVMGMNYQL</sequence>
<keyword evidence="1" id="KW-0472">Membrane</keyword>
<feature type="transmembrane region" description="Helical" evidence="1">
    <location>
        <begin position="233"/>
        <end position="260"/>
    </location>
</feature>
<reference evidence="2" key="1">
    <citation type="submission" date="2006-06" db="EMBL/GenBank/DDBJ databases">
        <title>Complete sequence of Trichodesmium erythraeum IMS101.</title>
        <authorList>
            <consortium name="US DOE Joint Genome Institute"/>
            <person name="Copeland A."/>
            <person name="Lucas S."/>
            <person name="Lapidus A."/>
            <person name="Barry K."/>
            <person name="Detter J.C."/>
            <person name="Glavina del Rio T."/>
            <person name="Hammon N."/>
            <person name="Israni S."/>
            <person name="Dalin E."/>
            <person name="Tice H."/>
            <person name="Pitluck S."/>
            <person name="Kiss H."/>
            <person name="Munk A.C."/>
            <person name="Brettin T."/>
            <person name="Bruce D."/>
            <person name="Han C."/>
            <person name="Tapia R."/>
            <person name="Gilna P."/>
            <person name="Schmutz J."/>
            <person name="Larimer F."/>
            <person name="Land M."/>
            <person name="Hauser L."/>
            <person name="Kyrpides N."/>
            <person name="Kim E."/>
            <person name="Richardson P."/>
        </authorList>
    </citation>
    <scope>NUCLEOTIDE SEQUENCE [LARGE SCALE GENOMIC DNA]</scope>
    <source>
        <strain evidence="2">IMS101</strain>
    </source>
</reference>
<dbReference type="EMBL" id="CP000393">
    <property type="protein sequence ID" value="ABG53323.1"/>
    <property type="molecule type" value="Genomic_DNA"/>
</dbReference>
<feature type="transmembrane region" description="Helical" evidence="1">
    <location>
        <begin position="322"/>
        <end position="344"/>
    </location>
</feature>
<dbReference type="eggNOG" id="ENOG502Z9PV">
    <property type="taxonomic scope" value="Bacteria"/>
</dbReference>
<feature type="transmembrane region" description="Helical" evidence="1">
    <location>
        <begin position="280"/>
        <end position="301"/>
    </location>
</feature>
<dbReference type="AlphaFoldDB" id="Q10WQ1"/>
<keyword evidence="1" id="KW-1133">Transmembrane helix</keyword>
<evidence type="ECO:0000313" key="2">
    <source>
        <dbReference type="EMBL" id="ABG53323.1"/>
    </source>
</evidence>
<feature type="transmembrane region" description="Helical" evidence="1">
    <location>
        <begin position="152"/>
        <end position="172"/>
    </location>
</feature>
<proteinExistence type="predicted"/>
<gene>
    <name evidence="2" type="ordered locus">Tery_4330</name>
</gene>
<dbReference type="KEGG" id="ter:Tery_4330"/>
<feature type="transmembrane region" description="Helical" evidence="1">
    <location>
        <begin position="36"/>
        <end position="68"/>
    </location>
</feature>